<gene>
    <name evidence="7" type="ORF">J2Z37_002090</name>
</gene>
<dbReference type="Pfam" id="PF25989">
    <property type="entry name" value="YknX_C"/>
    <property type="match status" value="1"/>
</dbReference>
<evidence type="ECO:0000259" key="6">
    <source>
        <dbReference type="Pfam" id="PF25989"/>
    </source>
</evidence>
<dbReference type="NCBIfam" id="TIGR01730">
    <property type="entry name" value="RND_mfp"/>
    <property type="match status" value="1"/>
</dbReference>
<evidence type="ECO:0000259" key="5">
    <source>
        <dbReference type="Pfam" id="PF25917"/>
    </source>
</evidence>
<dbReference type="PANTHER" id="PTHR30469">
    <property type="entry name" value="MULTIDRUG RESISTANCE PROTEIN MDTA"/>
    <property type="match status" value="1"/>
</dbReference>
<evidence type="ECO:0000256" key="4">
    <source>
        <dbReference type="SAM" id="SignalP"/>
    </source>
</evidence>
<dbReference type="RefSeq" id="WP_209810158.1">
    <property type="nucleotide sequence ID" value="NZ_JAGGKT010000005.1"/>
</dbReference>
<dbReference type="PANTHER" id="PTHR30469:SF15">
    <property type="entry name" value="HLYD FAMILY OF SECRETION PROTEINS"/>
    <property type="match status" value="1"/>
</dbReference>
<feature type="signal peptide" evidence="4">
    <location>
        <begin position="1"/>
        <end position="22"/>
    </location>
</feature>
<evidence type="ECO:0000313" key="7">
    <source>
        <dbReference type="EMBL" id="MBP1932089.1"/>
    </source>
</evidence>
<comment type="caution">
    <text evidence="7">The sequence shown here is derived from an EMBL/GenBank/DDBJ whole genome shotgun (WGS) entry which is preliminary data.</text>
</comment>
<feature type="region of interest" description="Disordered" evidence="3">
    <location>
        <begin position="412"/>
        <end position="460"/>
    </location>
</feature>
<dbReference type="Gene3D" id="2.40.420.20">
    <property type="match status" value="1"/>
</dbReference>
<feature type="domain" description="Multidrug resistance protein MdtA-like barrel-sandwich hybrid" evidence="5">
    <location>
        <begin position="72"/>
        <end position="260"/>
    </location>
</feature>
<dbReference type="Gene3D" id="1.10.287.470">
    <property type="entry name" value="Helix hairpin bin"/>
    <property type="match status" value="1"/>
</dbReference>
<dbReference type="PROSITE" id="PS51257">
    <property type="entry name" value="PROKAR_LIPOPROTEIN"/>
    <property type="match status" value="1"/>
</dbReference>
<dbReference type="InterPro" id="IPR058637">
    <property type="entry name" value="YknX-like_C"/>
</dbReference>
<dbReference type="Proteomes" id="UP001519343">
    <property type="component" value="Unassembled WGS sequence"/>
</dbReference>
<dbReference type="Pfam" id="PF25917">
    <property type="entry name" value="BSH_RND"/>
    <property type="match status" value="1"/>
</dbReference>
<keyword evidence="8" id="KW-1185">Reference proteome</keyword>
<dbReference type="Gene3D" id="2.40.30.170">
    <property type="match status" value="1"/>
</dbReference>
<sequence>MKSKQGLLLSMAFLMVAGCSSAPSQGGPNGALRQGQMASAQQAVAVEVETVAKGDLTVTKKIFGNVMAEYQSDVVSNVSGKLLSLHVQKGDIVQQGQKLATVDISDTQEAILTARIGVEGAKQQLQSALIAKKETEQRQSSLEKLKLNWDNAKKTLQNNQTLYEHGAVSLDELDQSKKAEAEARISYEEEASSIKTGKEKAQLSIDEAELNIKKAEIGLQETLKESQDIADDGVITAPISGEVIAINYTVGEEVSGQQALLTISDHENLKITTAVTADQKGLLPMGKEVQVKSTRQDKPFTAKVVFVSGAANENGLFDVDLQLTANQMGLASGEVVELNFTETLVKNELIVPTRAILQKGDTSYVYIATDGKAVQKKVETINSQTDKTAVKGELEEGAALVVNGHKLLSDGMNVLLPGQKPAATPSSDQGDRSRRGQQGQGDQRPSAKTNESGSTPGGGK</sequence>
<dbReference type="InterPro" id="IPR006143">
    <property type="entry name" value="RND_pump_MFP"/>
</dbReference>
<feature type="domain" description="YknX-like C-terminal permuted SH3-like" evidence="6">
    <location>
        <begin position="350"/>
        <end position="414"/>
    </location>
</feature>
<name>A0ABS4GP90_9BACL</name>
<accession>A0ABS4GP90</accession>
<reference evidence="7 8" key="1">
    <citation type="submission" date="2021-03" db="EMBL/GenBank/DDBJ databases">
        <title>Genomic Encyclopedia of Type Strains, Phase IV (KMG-IV): sequencing the most valuable type-strain genomes for metagenomic binning, comparative biology and taxonomic classification.</title>
        <authorList>
            <person name="Goeker M."/>
        </authorList>
    </citation>
    <scope>NUCLEOTIDE SEQUENCE [LARGE SCALE GENOMIC DNA]</scope>
    <source>
        <strain evidence="7 8">DSM 24738</strain>
    </source>
</reference>
<dbReference type="EMBL" id="JAGGKT010000005">
    <property type="protein sequence ID" value="MBP1932089.1"/>
    <property type="molecule type" value="Genomic_DNA"/>
</dbReference>
<protein>
    <submittedName>
        <fullName evidence="7">Multidrug efflux pump subunit AcrA (Membrane-fusion protein)</fullName>
    </submittedName>
</protein>
<comment type="similarity">
    <text evidence="1">Belongs to the membrane fusion protein (MFP) (TC 8.A.1) family.</text>
</comment>
<dbReference type="Gene3D" id="2.40.50.100">
    <property type="match status" value="1"/>
</dbReference>
<evidence type="ECO:0000256" key="1">
    <source>
        <dbReference type="ARBA" id="ARBA00009477"/>
    </source>
</evidence>
<proteinExistence type="inferred from homology"/>
<feature type="chain" id="PRO_5047095368" evidence="4">
    <location>
        <begin position="23"/>
        <end position="460"/>
    </location>
</feature>
<evidence type="ECO:0000256" key="2">
    <source>
        <dbReference type="SAM" id="Coils"/>
    </source>
</evidence>
<dbReference type="InterPro" id="IPR058625">
    <property type="entry name" value="MdtA-like_BSH"/>
</dbReference>
<dbReference type="SUPFAM" id="SSF111369">
    <property type="entry name" value="HlyD-like secretion proteins"/>
    <property type="match status" value="2"/>
</dbReference>
<feature type="coiled-coil region" evidence="2">
    <location>
        <begin position="170"/>
        <end position="225"/>
    </location>
</feature>
<evidence type="ECO:0000256" key="3">
    <source>
        <dbReference type="SAM" id="MobiDB-lite"/>
    </source>
</evidence>
<keyword evidence="4" id="KW-0732">Signal</keyword>
<evidence type="ECO:0000313" key="8">
    <source>
        <dbReference type="Proteomes" id="UP001519343"/>
    </source>
</evidence>
<keyword evidence="2" id="KW-0175">Coiled coil</keyword>
<organism evidence="7 8">
    <name type="scientific">Ammoniphilus resinae</name>
    <dbReference type="NCBI Taxonomy" id="861532"/>
    <lineage>
        <taxon>Bacteria</taxon>
        <taxon>Bacillati</taxon>
        <taxon>Bacillota</taxon>
        <taxon>Bacilli</taxon>
        <taxon>Bacillales</taxon>
        <taxon>Paenibacillaceae</taxon>
        <taxon>Aneurinibacillus group</taxon>
        <taxon>Ammoniphilus</taxon>
    </lineage>
</organism>